<keyword evidence="7" id="KW-0233">DNA recombination</keyword>
<protein>
    <recommendedName>
        <fullName evidence="2">Integrase</fullName>
    </recommendedName>
</protein>
<dbReference type="GO" id="GO:0006310">
    <property type="term" value="P:DNA recombination"/>
    <property type="evidence" value="ECO:0007669"/>
    <property type="project" value="UniProtKB-KW"/>
</dbReference>
<keyword evidence="8" id="KW-1179">Viral genome integration</keyword>
<dbReference type="PANTHER" id="PTHR30349:SF64">
    <property type="entry name" value="PROPHAGE INTEGRASE INTD-RELATED"/>
    <property type="match status" value="1"/>
</dbReference>
<dbReference type="GO" id="GO:0003677">
    <property type="term" value="F:DNA binding"/>
    <property type="evidence" value="ECO:0007669"/>
    <property type="project" value="UniProtKB-KW"/>
</dbReference>
<evidence type="ECO:0000256" key="1">
    <source>
        <dbReference type="ARBA" id="ARBA00008857"/>
    </source>
</evidence>
<reference evidence="10" key="1">
    <citation type="submission" date="2020-07" db="EMBL/GenBank/DDBJ databases">
        <title>Highly diverse flavobacterial phages as mortality factor during North Sea spring blooms.</title>
        <authorList>
            <person name="Bartlau N."/>
            <person name="Wichels A."/>
            <person name="Krohne G."/>
            <person name="Adriaenssens E.M."/>
            <person name="Heins A."/>
            <person name="Fuchs B.M."/>
            <person name="Amann R."/>
            <person name="Moraru C."/>
        </authorList>
    </citation>
    <scope>NUCLEOTIDE SEQUENCE</scope>
</reference>
<dbReference type="InterPro" id="IPR011010">
    <property type="entry name" value="DNA_brk_join_enz"/>
</dbReference>
<evidence type="ECO:0000256" key="3">
    <source>
        <dbReference type="ARBA" id="ARBA00022679"/>
    </source>
</evidence>
<dbReference type="Pfam" id="PF13102">
    <property type="entry name" value="Phage_int_SAM_5"/>
    <property type="match status" value="1"/>
</dbReference>
<keyword evidence="11" id="KW-1185">Reference proteome</keyword>
<dbReference type="InterPro" id="IPR035386">
    <property type="entry name" value="Arm-DNA-bind_5"/>
</dbReference>
<dbReference type="GO" id="GO:0044826">
    <property type="term" value="P:viral genome integration into host DNA"/>
    <property type="evidence" value="ECO:0007669"/>
    <property type="project" value="UniProtKB-KW"/>
</dbReference>
<dbReference type="GO" id="GO:0016740">
    <property type="term" value="F:transferase activity"/>
    <property type="evidence" value="ECO:0007669"/>
    <property type="project" value="UniProtKB-KW"/>
</dbReference>
<dbReference type="InterPro" id="IPR050090">
    <property type="entry name" value="Tyrosine_recombinase_XerCD"/>
</dbReference>
<evidence type="ECO:0000256" key="6">
    <source>
        <dbReference type="ARBA" id="ARBA00023125"/>
    </source>
</evidence>
<dbReference type="Pfam" id="PF00589">
    <property type="entry name" value="Phage_integrase"/>
    <property type="match status" value="1"/>
</dbReference>
<comment type="similarity">
    <text evidence="1">Belongs to the 'phage' integrase family.</text>
</comment>
<dbReference type="InterPro" id="IPR010998">
    <property type="entry name" value="Integrase_recombinase_N"/>
</dbReference>
<dbReference type="GO" id="GO:0015074">
    <property type="term" value="P:DNA integration"/>
    <property type="evidence" value="ECO:0007669"/>
    <property type="project" value="UniProtKB-KW"/>
</dbReference>
<name>A0A8E4ZE48_9CAUD</name>
<dbReference type="InterPro" id="IPR002104">
    <property type="entry name" value="Integrase_catalytic"/>
</dbReference>
<dbReference type="Gene3D" id="1.10.150.130">
    <property type="match status" value="1"/>
</dbReference>
<keyword evidence="6" id="KW-0238">DNA-binding</keyword>
<dbReference type="InterPro" id="IPR013762">
    <property type="entry name" value="Integrase-like_cat_sf"/>
</dbReference>
<dbReference type="PANTHER" id="PTHR30349">
    <property type="entry name" value="PHAGE INTEGRASE-RELATED"/>
    <property type="match status" value="1"/>
</dbReference>
<dbReference type="Pfam" id="PF17293">
    <property type="entry name" value="Arm-DNA-bind_5"/>
    <property type="match status" value="1"/>
</dbReference>
<evidence type="ECO:0000313" key="11">
    <source>
        <dbReference type="Proteomes" id="UP000693804"/>
    </source>
</evidence>
<dbReference type="InterPro" id="IPR025269">
    <property type="entry name" value="SAM-like_dom"/>
</dbReference>
<evidence type="ECO:0000256" key="4">
    <source>
        <dbReference type="ARBA" id="ARBA00022801"/>
    </source>
</evidence>
<accession>A0A8E4ZE48</accession>
<proteinExistence type="inferred from homology"/>
<keyword evidence="3" id="KW-0808">Transferase</keyword>
<dbReference type="PROSITE" id="PS51898">
    <property type="entry name" value="TYR_RECOMBINASE"/>
    <property type="match status" value="1"/>
</dbReference>
<gene>
    <name evidence="10" type="ORF">Ingeline1_11</name>
</gene>
<organism evidence="10 11">
    <name type="scientific">Cellulophaga phage Ingeline_1</name>
    <dbReference type="NCBI Taxonomy" id="2745674"/>
    <lineage>
        <taxon>Viruses</taxon>
        <taxon>Duplodnaviria</taxon>
        <taxon>Heunggongvirae</taxon>
        <taxon>Uroviricota</taxon>
        <taxon>Caudoviricetes</taxon>
        <taxon>Duneviridae</taxon>
        <taxon>Ingelinevirus</taxon>
        <taxon>Ingelinevirus ingeline</taxon>
    </lineage>
</organism>
<keyword evidence="5" id="KW-0229">DNA integration</keyword>
<dbReference type="CDD" id="cd01185">
    <property type="entry name" value="INTN1_C_like"/>
    <property type="match status" value="1"/>
</dbReference>
<dbReference type="Gene3D" id="1.10.443.10">
    <property type="entry name" value="Intergrase catalytic core"/>
    <property type="match status" value="1"/>
</dbReference>
<keyword evidence="8" id="KW-1160">Virus entry into host cell</keyword>
<dbReference type="Proteomes" id="UP000693804">
    <property type="component" value="Segment"/>
</dbReference>
<evidence type="ECO:0000313" key="10">
    <source>
        <dbReference type="EMBL" id="QQV89955.1"/>
    </source>
</evidence>
<dbReference type="GO" id="GO:0075713">
    <property type="term" value="P:establishment of integrated proviral latency"/>
    <property type="evidence" value="ECO:0007669"/>
    <property type="project" value="UniProtKB-KW"/>
</dbReference>
<dbReference type="EMBL" id="MT732435">
    <property type="protein sequence ID" value="QQV89955.1"/>
    <property type="molecule type" value="Genomic_DNA"/>
</dbReference>
<evidence type="ECO:0000256" key="2">
    <source>
        <dbReference type="ARBA" id="ARBA00016082"/>
    </source>
</evidence>
<evidence type="ECO:0000256" key="7">
    <source>
        <dbReference type="ARBA" id="ARBA00023172"/>
    </source>
</evidence>
<dbReference type="GO" id="GO:0016787">
    <property type="term" value="F:hydrolase activity"/>
    <property type="evidence" value="ECO:0007669"/>
    <property type="project" value="UniProtKB-KW"/>
</dbReference>
<evidence type="ECO:0000256" key="8">
    <source>
        <dbReference type="ARBA" id="ARBA00023195"/>
    </source>
</evidence>
<sequence length="398" mass="46377">MDLQQNYYDYVPQIDPQIMSGKLTYKIVIKKDHIRTDGTSAIYLQLFQNGKRKRLPLHISVPVKDFDTKKQLVKKSNKYSENYNLLIGKMLGDLNKILVFYKLSGQFPILETVISDLTNPSLKQNYNTYANYMLEQHKNEIKESTYKQQKGALNKIKEFQDPILFSEITEDFEKKLRSHCRKVLKNKEATIESTMKNFKKYLHFANKNGINTPLLFSDISVKKMIGQRLFLMPEELKLMYDYCNSPFINNTHHKILKRYLFSCFTGIRLSDSETIKNENFIGGYLAFTMVKTNKFIRIKLNKTALSLIELPDVFDDNFSRKHINEELKVIAATLGINKRLYFHSSRHTFATNFLISGGNVVNLKKLLGHSNIDETMNYVHIVESITDTQIEYLDSIVI</sequence>
<keyword evidence="4" id="KW-0378">Hydrolase</keyword>
<evidence type="ECO:0000256" key="5">
    <source>
        <dbReference type="ARBA" id="ARBA00022908"/>
    </source>
</evidence>
<evidence type="ECO:0000259" key="9">
    <source>
        <dbReference type="PROSITE" id="PS51898"/>
    </source>
</evidence>
<feature type="domain" description="Tyr recombinase" evidence="9">
    <location>
        <begin position="226"/>
        <end position="394"/>
    </location>
</feature>
<dbReference type="SUPFAM" id="SSF56349">
    <property type="entry name" value="DNA breaking-rejoining enzymes"/>
    <property type="match status" value="1"/>
</dbReference>